<dbReference type="GO" id="GO:0070762">
    <property type="term" value="C:nuclear pore transmembrane ring"/>
    <property type="evidence" value="ECO:0007669"/>
    <property type="project" value="TreeGrafter"/>
</dbReference>
<feature type="region of interest" description="Disordered" evidence="1">
    <location>
        <begin position="1621"/>
        <end position="1643"/>
    </location>
</feature>
<dbReference type="GO" id="GO:0006606">
    <property type="term" value="P:protein import into nucleus"/>
    <property type="evidence" value="ECO:0007669"/>
    <property type="project" value="TreeGrafter"/>
</dbReference>
<proteinExistence type="predicted"/>
<dbReference type="Pfam" id="PF23664">
    <property type="entry name" value="Ig_Pom152"/>
    <property type="match status" value="1"/>
</dbReference>
<organism evidence="3 4">
    <name type="scientific">Caulochytrium protostelioides</name>
    <dbReference type="NCBI Taxonomy" id="1555241"/>
    <lineage>
        <taxon>Eukaryota</taxon>
        <taxon>Fungi</taxon>
        <taxon>Fungi incertae sedis</taxon>
        <taxon>Chytridiomycota</taxon>
        <taxon>Chytridiomycota incertae sedis</taxon>
        <taxon>Chytridiomycetes</taxon>
        <taxon>Caulochytriales</taxon>
        <taxon>Caulochytriaceae</taxon>
        <taxon>Caulochytrium</taxon>
    </lineage>
</organism>
<protein>
    <recommendedName>
        <fullName evidence="2">Nucleoporin POM152 immunoglobulin-like domain-containing protein</fullName>
    </recommendedName>
</protein>
<evidence type="ECO:0000259" key="2">
    <source>
        <dbReference type="Pfam" id="PF23664"/>
    </source>
</evidence>
<keyword evidence="4" id="KW-1185">Reference proteome</keyword>
<feature type="compositionally biased region" description="Low complexity" evidence="1">
    <location>
        <begin position="455"/>
        <end position="465"/>
    </location>
</feature>
<dbReference type="InterPro" id="IPR037701">
    <property type="entry name" value="Pom152"/>
</dbReference>
<feature type="domain" description="Nucleoporin POM152 immunoglobulin-like" evidence="2">
    <location>
        <begin position="750"/>
        <end position="868"/>
    </location>
</feature>
<dbReference type="InterPro" id="IPR056544">
    <property type="entry name" value="Ig_POM152"/>
</dbReference>
<feature type="compositionally biased region" description="Acidic residues" evidence="1">
    <location>
        <begin position="1574"/>
        <end position="1608"/>
    </location>
</feature>
<dbReference type="STRING" id="1555241.A0A4P9X4H1"/>
<sequence>MPPSTRANSAVSTRANSAASLVTDGGGGNGGDGAAWHLGGVPVHAATAINAALLVACQAAQLPGVPPPPPLLAAFLPAATATALVNLAWPLWARAGSLTELLASAGLFKALAYRRWPGTRLALAGRLQTGAAPPAHHRLLVLLLAAALNALWVFRVRAKIGFSRAGVVAALALLSALDLLYDQTSQFMVVPPSSPAAHRRGGLAGSPLKPPTAPPAYAADVDGLGSHILGQHRVEIVRAGAATFNPRGQSFCSHDAAQAHDVPVVMKGVAPFVVSFEHTDRDGRVHALHNQTLTDADRMASPASPAFRGHGGGGHGGWPGLDHHFHAYRVTLSGFGLWRLTAMSDATGEPADLSGASVAVVAPCPVARWMDLPAVAARDAIASSSTVSQRRRDHDALLSYHGCENDVLTWQLQVVGVPPLRVRYLESHADFSQLRTLHIGADGRVVRPGSPSPPSSDLSSPSPSSTATTLQLPASRDPAQTQQRIAAYLQTIAALPFTIDQSATLTTATLQTFHLQSVQDGLGHVTEWVDALDAAAGDGSDGEGGAMDHDDDHARDGGLGRAAVAGRGRGRADDPDAERFVARLLESEAMQTLVTLEGHAAPDVRFDGAASLLMCLGGRARLRFHLTGEPPFTLQIAHEPAFLASESASKSTAAAAESVSARASSVKRSDGTDPARGRVTVHTLTVPDRTGEMEVASFGTYRVVSVEDAYCRVVYAPHPDDEADNGVRDGLAAAGDPARRDQVRTVDPIHPPTMALHVTAINASCVGSTGAHVAFDFTGAPPFRVDFVERFLGADAAAAAAALETTSASATTHSTSRFFTSTTGRSQLALEPPHPGVYEYTFVRLVDTNFPEGRAVAEPPVRMTVHPVSSATLDPITPARVCGRDPVTATARLSGTPPWTLTYEVMASADRARHVRQLEAITEPVVVLPLLEGDAAAALGPGLVTVSLLNITDGHACPRTLSGAAVGLGSTLAASEEDAAAARGRGASVSTSRLADAAAARRDPRLATPAVSQAYEILAERPVARLDCASPQAAARLRGQASDVTVHFRGTPPFRFAVEHLPFGPTAAAASASASASVAGAPSSGDAVVEERVSGALTAAVRVPADTERIRLIRVADADCTGQVEPTACRFTLVPEPRVALRAAAAAAAAAADTPNGMNAESDDATAETAEDAAGSVGRIAGSAPASPATSRVYTVPGVCADEPAPAVPFDLEGTAPFTLRVAHSPSAATAAEPGRLGAPVTRTVQAHHHRWRLELDTSVVGRQRHVVSALADANYPSLVPLTTALVVEHDVYAPPTARFVESSLEQCFWRRDGSSLHTQRQNAIALQLEGHGPFTVAYQVMFGGVQVMNQTLTDVAGPQVALALPPTREVGRYMIELLHVTDARGCAAPLAPSHARRAVVLKESPALLDVPKDAAAEGSRSLGHPATATAAAAGVDPGPGPGPAAVLCEGDLKVLRTVGVGPFVLRYRFNNGTVQASPPLDDEHITLLTAAPGRIEIVELCSVKTGCCVRPGMAFDVHPLPRVAINAGAAHTDVIRQGQKSVMTLAFTGTPPFRFAYVKQLGGRPRRSLNGGDSDDDNDDDDDDDDGDGDGDDSDGDGDGADDDDSHAMDVEDAAFDTAMARGNEADGHRGGRVRAARRRRGRHDVEHVTVDDVMTPQYTIDTYYEGVYTVTTIADRFCHFPRKTHDPAEANVTIP</sequence>
<evidence type="ECO:0000256" key="1">
    <source>
        <dbReference type="SAM" id="MobiDB-lite"/>
    </source>
</evidence>
<reference evidence="4" key="1">
    <citation type="journal article" date="2018" name="Nat. Microbiol.">
        <title>Leveraging single-cell genomics to expand the fungal tree of life.</title>
        <authorList>
            <person name="Ahrendt S.R."/>
            <person name="Quandt C.A."/>
            <person name="Ciobanu D."/>
            <person name="Clum A."/>
            <person name="Salamov A."/>
            <person name="Andreopoulos B."/>
            <person name="Cheng J.F."/>
            <person name="Woyke T."/>
            <person name="Pelin A."/>
            <person name="Henrissat B."/>
            <person name="Reynolds N.K."/>
            <person name="Benny G.L."/>
            <person name="Smith M.E."/>
            <person name="James T.Y."/>
            <person name="Grigoriev I.V."/>
        </authorList>
    </citation>
    <scope>NUCLEOTIDE SEQUENCE [LARGE SCALE GENOMIC DNA]</scope>
    <source>
        <strain evidence="4">ATCC 52028</strain>
    </source>
</reference>
<dbReference type="Proteomes" id="UP000274922">
    <property type="component" value="Unassembled WGS sequence"/>
</dbReference>
<feature type="compositionally biased region" description="Polar residues" evidence="1">
    <location>
        <begin position="466"/>
        <end position="481"/>
    </location>
</feature>
<feature type="region of interest" description="Disordered" evidence="1">
    <location>
        <begin position="442"/>
        <end position="481"/>
    </location>
</feature>
<accession>A0A4P9X4H1</accession>
<dbReference type="PANTHER" id="PTHR28206">
    <property type="entry name" value="NUCLEOPORIN POM152"/>
    <property type="match status" value="1"/>
</dbReference>
<feature type="compositionally biased region" description="Basic residues" evidence="1">
    <location>
        <begin position="1632"/>
        <end position="1643"/>
    </location>
</feature>
<dbReference type="GO" id="GO:0017056">
    <property type="term" value="F:structural constituent of nuclear pore"/>
    <property type="evidence" value="ECO:0007669"/>
    <property type="project" value="InterPro"/>
</dbReference>
<evidence type="ECO:0000313" key="3">
    <source>
        <dbReference type="EMBL" id="RKO99940.1"/>
    </source>
</evidence>
<gene>
    <name evidence="3" type="ORF">CXG81DRAFT_27320</name>
</gene>
<name>A0A4P9X4H1_9FUNG</name>
<dbReference type="EMBL" id="ML014245">
    <property type="protein sequence ID" value="RKO99940.1"/>
    <property type="molecule type" value="Genomic_DNA"/>
</dbReference>
<dbReference type="PANTHER" id="PTHR28206:SF1">
    <property type="entry name" value="NUCLEOPORIN POM152"/>
    <property type="match status" value="1"/>
</dbReference>
<dbReference type="OrthoDB" id="5529162at2759"/>
<evidence type="ECO:0000313" key="4">
    <source>
        <dbReference type="Proteomes" id="UP000274922"/>
    </source>
</evidence>
<dbReference type="GO" id="GO:0006999">
    <property type="term" value="P:nuclear pore organization"/>
    <property type="evidence" value="ECO:0007669"/>
    <property type="project" value="TreeGrafter"/>
</dbReference>
<feature type="region of interest" description="Disordered" evidence="1">
    <location>
        <begin position="1565"/>
        <end position="1608"/>
    </location>
</feature>